<feature type="domain" description="PNPLA" evidence="7">
    <location>
        <begin position="279"/>
        <end position="480"/>
    </location>
</feature>
<dbReference type="InterPro" id="IPR016035">
    <property type="entry name" value="Acyl_Trfase/lysoPLipase"/>
</dbReference>
<dbReference type="Pfam" id="PF01734">
    <property type="entry name" value="Patatin"/>
    <property type="match status" value="1"/>
</dbReference>
<dbReference type="OrthoDB" id="10049244at2759"/>
<feature type="compositionally biased region" description="Polar residues" evidence="5">
    <location>
        <begin position="1005"/>
        <end position="1017"/>
    </location>
</feature>
<dbReference type="PROSITE" id="PS51635">
    <property type="entry name" value="PNPLA"/>
    <property type="match status" value="1"/>
</dbReference>
<name>A0A9P6WCT3_MAUEX</name>
<evidence type="ECO:0000256" key="2">
    <source>
        <dbReference type="ARBA" id="ARBA00022963"/>
    </source>
</evidence>
<dbReference type="InterPro" id="IPR021771">
    <property type="entry name" value="Triacylglycerol_lipase_N"/>
</dbReference>
<evidence type="ECO:0000256" key="3">
    <source>
        <dbReference type="ARBA" id="ARBA00023098"/>
    </source>
</evidence>
<evidence type="ECO:0000313" key="8">
    <source>
        <dbReference type="EMBL" id="KAG0668800.1"/>
    </source>
</evidence>
<dbReference type="GO" id="GO:0016042">
    <property type="term" value="P:lipid catabolic process"/>
    <property type="evidence" value="ECO:0007669"/>
    <property type="project" value="UniProtKB-UniRule"/>
</dbReference>
<evidence type="ECO:0000256" key="6">
    <source>
        <dbReference type="SAM" id="Phobius"/>
    </source>
</evidence>
<keyword evidence="1 4" id="KW-0378">Hydrolase</keyword>
<evidence type="ECO:0000313" key="9">
    <source>
        <dbReference type="Proteomes" id="UP000750334"/>
    </source>
</evidence>
<keyword evidence="6" id="KW-0812">Transmembrane</keyword>
<dbReference type="CDD" id="cd07230">
    <property type="entry name" value="Pat_TGL4-5_like"/>
    <property type="match status" value="1"/>
</dbReference>
<feature type="region of interest" description="Disordered" evidence="5">
    <location>
        <begin position="912"/>
        <end position="1017"/>
    </location>
</feature>
<keyword evidence="9" id="KW-1185">Reference proteome</keyword>
<keyword evidence="6" id="KW-1133">Transmembrane helix</keyword>
<dbReference type="GO" id="GO:0006641">
    <property type="term" value="P:triglyceride metabolic process"/>
    <property type="evidence" value="ECO:0007669"/>
    <property type="project" value="UniProtKB-ARBA"/>
</dbReference>
<feature type="compositionally biased region" description="Low complexity" evidence="5">
    <location>
        <begin position="673"/>
        <end position="693"/>
    </location>
</feature>
<dbReference type="PANTHER" id="PTHR14226:SF10">
    <property type="entry name" value="TRIACYLGLYCEROL LIPASE 4-RELATED"/>
    <property type="match status" value="1"/>
</dbReference>
<evidence type="ECO:0000259" key="7">
    <source>
        <dbReference type="PROSITE" id="PS51635"/>
    </source>
</evidence>
<feature type="compositionally biased region" description="Polar residues" evidence="5">
    <location>
        <begin position="959"/>
        <end position="994"/>
    </location>
</feature>
<evidence type="ECO:0000256" key="4">
    <source>
        <dbReference type="PROSITE-ProRule" id="PRU01161"/>
    </source>
</evidence>
<keyword evidence="3 4" id="KW-0443">Lipid metabolism</keyword>
<dbReference type="AlphaFoldDB" id="A0A9P6WCT3"/>
<dbReference type="EMBL" id="PUHR01000057">
    <property type="protein sequence ID" value="KAG0668800.1"/>
    <property type="molecule type" value="Genomic_DNA"/>
</dbReference>
<feature type="active site" description="Nucleophile" evidence="4">
    <location>
        <position position="312"/>
    </location>
</feature>
<feature type="compositionally biased region" description="Polar residues" evidence="5">
    <location>
        <begin position="795"/>
        <end position="808"/>
    </location>
</feature>
<organism evidence="8 9">
    <name type="scientific">Maudiozyma exigua</name>
    <name type="common">Yeast</name>
    <name type="synonym">Kazachstania exigua</name>
    <dbReference type="NCBI Taxonomy" id="34358"/>
    <lineage>
        <taxon>Eukaryota</taxon>
        <taxon>Fungi</taxon>
        <taxon>Dikarya</taxon>
        <taxon>Ascomycota</taxon>
        <taxon>Saccharomycotina</taxon>
        <taxon>Saccharomycetes</taxon>
        <taxon>Saccharomycetales</taxon>
        <taxon>Saccharomycetaceae</taxon>
        <taxon>Maudiozyma</taxon>
    </lineage>
</organism>
<evidence type="ECO:0000256" key="5">
    <source>
        <dbReference type="SAM" id="MobiDB-lite"/>
    </source>
</evidence>
<dbReference type="Gene3D" id="3.40.1090.10">
    <property type="entry name" value="Cytosolic phospholipase A2 catalytic domain"/>
    <property type="match status" value="1"/>
</dbReference>
<dbReference type="FunFam" id="3.40.1090.10:FF:000036">
    <property type="entry name" value="Patatin-like phospholipase domain-containing protein"/>
    <property type="match status" value="1"/>
</dbReference>
<feature type="transmembrane region" description="Helical" evidence="6">
    <location>
        <begin position="278"/>
        <end position="299"/>
    </location>
</feature>
<dbReference type="PANTHER" id="PTHR14226">
    <property type="entry name" value="NEUROPATHY TARGET ESTERASE/SWISS CHEESE D.MELANOGASTER"/>
    <property type="match status" value="1"/>
</dbReference>
<feature type="compositionally biased region" description="Basic and acidic residues" evidence="5">
    <location>
        <begin position="695"/>
        <end position="706"/>
    </location>
</feature>
<feature type="region of interest" description="Disordered" evidence="5">
    <location>
        <begin position="760"/>
        <end position="838"/>
    </location>
</feature>
<dbReference type="GO" id="GO:0004806">
    <property type="term" value="F:triacylglycerol lipase activity"/>
    <property type="evidence" value="ECO:0007669"/>
    <property type="project" value="InterPro"/>
</dbReference>
<keyword evidence="6" id="KW-0472">Membrane</keyword>
<protein>
    <recommendedName>
        <fullName evidence="7">PNPLA domain-containing protein</fullName>
    </recommendedName>
</protein>
<feature type="short sequence motif" description="GXSXG" evidence="4">
    <location>
        <begin position="310"/>
        <end position="314"/>
    </location>
</feature>
<dbReference type="Proteomes" id="UP000750334">
    <property type="component" value="Unassembled WGS sequence"/>
</dbReference>
<feature type="region of interest" description="Disordered" evidence="5">
    <location>
        <begin position="69"/>
        <end position="113"/>
    </location>
</feature>
<reference evidence="8 9" key="1">
    <citation type="submission" date="2020-11" db="EMBL/GenBank/DDBJ databases">
        <title>Kefir isolates.</title>
        <authorList>
            <person name="Marcisauskas S."/>
            <person name="Kim Y."/>
            <person name="Blasche S."/>
        </authorList>
    </citation>
    <scope>NUCLEOTIDE SEQUENCE [LARGE SCALE GENOMIC DNA]</scope>
    <source>
        <strain evidence="8 9">OG2</strain>
    </source>
</reference>
<comment type="caution">
    <text evidence="4">Lacks conserved residue(s) required for the propagation of feature annotation.</text>
</comment>
<accession>A0A9P6WCT3</accession>
<proteinExistence type="predicted"/>
<sequence length="1017" mass="115488">MNTNDRYSATQALIQKYYDYMLGLPTTTTMEADESTVINKDTPNHLQEENNSLIRRRFINNLIRHSRSRQTSTLDETDAETDNEKYSMVKYNSPYSTDSKESTTETDRDDQDTDRDLSFLDKFKKVLYAIFVGDYEKDLLIERVTIQKKHAMTFDDWRNAALELDSLTNKTDWKKKKESTLYDYQLIEDVTMKLKEARINKDYAQLLYIIRTNWVRNLGNMGNVNLYRHSYVGTKYLIDDYIKESNASLDCLVSESDLDDRYLMGILQQTRRNIGRTALVLSGGGTFGMFHIGLLATLFELDLLPRVISGSSAGAIVASILTVHHKEEIPALLDHILDMEFNIFKDDDEKSESENFLIKFQRFFKNGTWFDNKHLINTVIQFLGDLTFREAYNRTGKILNITVSPDTLFEQPRLLNNLTAPNVLIWSAVCASCSLPGIFPSSPLYEKDPKTGKQIPWSGSSSVKFVDGSVDNDLPISRLSEMFNVDHIIACQVNIHVFPFLKLSLSCVGGEIEDELSARLKRNLTKMYNFMADEMIHMFEIGCEIGIAKNTLTKLRSVLSQQYSGDITILPDMNTLLRFKQLLSNPSKEFLLREITNGARSTWRKISIIQNHCGQEFALEKAISNLRGRIIVSSSIRNPLQFNDVPIGLIKAAQMYHTKKNKQKLLEAASKANYNNHSNNNGDIINGNLTENTNENEHSNVDESPKDSSSNIGSDSKKSLKSMPNDSEEKNSTPIGGIGTDEYHDNIVDTESTNSLLVLKDNNEKNQQNRDNIRDVHLGANHSIHYRRKSDTGSRPRNSKSLSFSVGSPSARGLRDSTRKANSSYRDHGHKASTGHIFPLSSKNMNNLDYQDFESINNELANNIAKDDRPLTLTPSENTPAIEELLNESDVTPTISPNMLINREKDTFYIDSDIDEKDESDKYSTKSNGKIINEYDTHTPTSQRRHSVDDRIKNHKYPNSKSSAMLRQNSLSIGHSTPDSPQLLRTQSRPQTVRNIDRDDGISPLQKNKTTQTDHAV</sequence>
<dbReference type="InterPro" id="IPR050301">
    <property type="entry name" value="NTE"/>
</dbReference>
<feature type="short sequence motif" description="GXGXXG" evidence="4">
    <location>
        <begin position="283"/>
        <end position="288"/>
    </location>
</feature>
<feature type="active site" description="Proton acceptor" evidence="4">
    <location>
        <position position="467"/>
    </location>
</feature>
<dbReference type="InterPro" id="IPR002641">
    <property type="entry name" value="PNPLA_dom"/>
</dbReference>
<dbReference type="SUPFAM" id="SSF52151">
    <property type="entry name" value="FabD/lysophospholipase-like"/>
    <property type="match status" value="1"/>
</dbReference>
<keyword evidence="2 4" id="KW-0442">Lipid degradation</keyword>
<comment type="caution">
    <text evidence="8">The sequence shown here is derived from an EMBL/GenBank/DDBJ whole genome shotgun (WGS) entry which is preliminary data.</text>
</comment>
<evidence type="ECO:0000256" key="1">
    <source>
        <dbReference type="ARBA" id="ARBA00022801"/>
    </source>
</evidence>
<feature type="region of interest" description="Disordered" evidence="5">
    <location>
        <begin position="673"/>
        <end position="745"/>
    </location>
</feature>
<dbReference type="Pfam" id="PF11815">
    <property type="entry name" value="DUF3336"/>
    <property type="match status" value="1"/>
</dbReference>
<gene>
    <name evidence="8" type="ORF">C6P45_004340</name>
</gene>
<feature type="compositionally biased region" description="Basic and acidic residues" evidence="5">
    <location>
        <begin position="761"/>
        <end position="777"/>
    </location>
</feature>